<reference evidence="3 4" key="1">
    <citation type="submission" date="2017-11" db="EMBL/GenBank/DDBJ databases">
        <authorList>
            <person name="Kracher B."/>
        </authorList>
    </citation>
    <scope>NUCLEOTIDE SEQUENCE [LARGE SCALE GENOMIC DNA]</scope>
    <source>
        <strain evidence="3 4">RACE1</strain>
    </source>
</reference>
<evidence type="ECO:0000256" key="1">
    <source>
        <dbReference type="ARBA" id="ARBA00009207"/>
    </source>
</evidence>
<proteinExistence type="inferred from homology"/>
<dbReference type="GO" id="GO:0019888">
    <property type="term" value="F:protein phosphatase regulator activity"/>
    <property type="evidence" value="ECO:0007669"/>
    <property type="project" value="InterPro"/>
</dbReference>
<evidence type="ECO:0000256" key="2">
    <source>
        <dbReference type="SAM" id="MobiDB-lite"/>
    </source>
</evidence>
<dbReference type="EMBL" id="UNSH01000086">
    <property type="protein sequence ID" value="SZF05907.1"/>
    <property type="molecule type" value="Genomic_DNA"/>
</dbReference>
<organism evidence="3 4">
    <name type="scientific">Blumeria hordei</name>
    <name type="common">Barley powdery mildew</name>
    <name type="synonym">Blumeria graminis f. sp. hordei</name>
    <dbReference type="NCBI Taxonomy" id="2867405"/>
    <lineage>
        <taxon>Eukaryota</taxon>
        <taxon>Fungi</taxon>
        <taxon>Dikarya</taxon>
        <taxon>Ascomycota</taxon>
        <taxon>Pezizomycotina</taxon>
        <taxon>Leotiomycetes</taxon>
        <taxon>Erysiphales</taxon>
        <taxon>Erysiphaceae</taxon>
        <taxon>Blumeria</taxon>
    </lineage>
</organism>
<feature type="compositionally biased region" description="Polar residues" evidence="2">
    <location>
        <begin position="451"/>
        <end position="464"/>
    </location>
</feature>
<dbReference type="AlphaFoldDB" id="A0A383V197"/>
<comment type="similarity">
    <text evidence="1">Belongs to the PPP4R2 family.</text>
</comment>
<dbReference type="InterPro" id="IPR015267">
    <property type="entry name" value="PPP4R2"/>
</dbReference>
<dbReference type="GO" id="GO:0030289">
    <property type="term" value="C:protein phosphatase 4 complex"/>
    <property type="evidence" value="ECO:0007669"/>
    <property type="project" value="InterPro"/>
</dbReference>
<feature type="compositionally biased region" description="Polar residues" evidence="2">
    <location>
        <begin position="421"/>
        <end position="441"/>
    </location>
</feature>
<sequence length="464" mass="50406">MDSEPPQQAEVVSHQPDCETDMMELESDNKLLQELAEGNAIDHEKWPSLLLRIISRLEKNVHQSFSAFPESVTESSISSSDASNISTEFSARNDETGTRHSNSTTCLQPALRTILASISDTLLAFFSKAPPHTIQRLAELILFPRNHYRTLPSYLHALDRVVHVTSTVSAFPLLSPALSTNPSKVLSSGSTVPSKDQISTSWSSSISTLRPSTPELELDESMGGALLIPIPWLKNSCSRSPLDNEIITKRSTEIIEGPNGPGGVETVSVSINGVSSAGLNSCVRMDDGFSSLRAEGGIGQGELLRQEQEAGVIPAYQLQEHDERFGPDGRKLLARSLLDIGIEESGPQWETRTAAAPQNTNTKSVTEAKSTLDRDIFTIDQSNERPSTDDHCEDPLTPPSKRPAAITLTSGTIKRQKNDENPTSPTAREQSKQLQLTTPVDNESPKDDSVQCLTSSNGDTQIPS</sequence>
<accession>A0A383V197</accession>
<feature type="compositionally biased region" description="Basic and acidic residues" evidence="2">
    <location>
        <begin position="370"/>
        <end position="394"/>
    </location>
</feature>
<dbReference type="PANTHER" id="PTHR16487">
    <property type="entry name" value="PPP4R2-RELATED PROTEIN"/>
    <property type="match status" value="1"/>
</dbReference>
<dbReference type="GO" id="GO:0005634">
    <property type="term" value="C:nucleus"/>
    <property type="evidence" value="ECO:0007669"/>
    <property type="project" value="TreeGrafter"/>
</dbReference>
<dbReference type="Pfam" id="PF09184">
    <property type="entry name" value="PPP4R2"/>
    <property type="match status" value="1"/>
</dbReference>
<dbReference type="Proteomes" id="UP000275772">
    <property type="component" value="Unassembled WGS sequence"/>
</dbReference>
<name>A0A383V197_BLUHO</name>
<evidence type="ECO:0000313" key="4">
    <source>
        <dbReference type="Proteomes" id="UP000275772"/>
    </source>
</evidence>
<gene>
    <name evidence="3" type="ORF">BLGHR1_16710</name>
</gene>
<dbReference type="GO" id="GO:0005737">
    <property type="term" value="C:cytoplasm"/>
    <property type="evidence" value="ECO:0007669"/>
    <property type="project" value="TreeGrafter"/>
</dbReference>
<dbReference type="PANTHER" id="PTHR16487:SF0">
    <property type="entry name" value="PROTEIN PHOSPHATASE 4 REGULATORY SUBUNIT 2-RELATED"/>
    <property type="match status" value="1"/>
</dbReference>
<evidence type="ECO:0000313" key="3">
    <source>
        <dbReference type="EMBL" id="SZF05907.1"/>
    </source>
</evidence>
<feature type="compositionally biased region" description="Polar residues" evidence="2">
    <location>
        <begin position="350"/>
        <end position="369"/>
    </location>
</feature>
<protein>
    <submittedName>
        <fullName evidence="3">Uncharacterized protein</fullName>
    </submittedName>
</protein>
<feature type="region of interest" description="Disordered" evidence="2">
    <location>
        <begin position="350"/>
        <end position="464"/>
    </location>
</feature>
<dbReference type="VEuPathDB" id="FungiDB:BLGHR1_16710"/>